<feature type="domain" description="FAD-binding FR-type" evidence="2">
    <location>
        <begin position="116"/>
        <end position="217"/>
    </location>
</feature>
<dbReference type="InterPro" id="IPR039261">
    <property type="entry name" value="FNR_nucleotide-bd"/>
</dbReference>
<dbReference type="STRING" id="489703.SAMN04488038_1073"/>
<dbReference type="InterPro" id="IPR006058">
    <property type="entry name" value="2Fe2S_fd_BS"/>
</dbReference>
<dbReference type="SUPFAM" id="SSF52343">
    <property type="entry name" value="Ferredoxin reductase-like, C-terminal NADP-linked domain"/>
    <property type="match status" value="1"/>
</dbReference>
<dbReference type="PROSITE" id="PS51384">
    <property type="entry name" value="FAD_FR"/>
    <property type="match status" value="1"/>
</dbReference>
<feature type="domain" description="2Fe-2S ferredoxin-type" evidence="1">
    <location>
        <begin position="16"/>
        <end position="110"/>
    </location>
</feature>
<dbReference type="GO" id="GO:0051537">
    <property type="term" value="F:2 iron, 2 sulfur cluster binding"/>
    <property type="evidence" value="ECO:0007669"/>
    <property type="project" value="InterPro"/>
</dbReference>
<dbReference type="Pfam" id="PF00175">
    <property type="entry name" value="NAD_binding_1"/>
    <property type="match status" value="1"/>
</dbReference>
<dbReference type="CDD" id="cd00207">
    <property type="entry name" value="fer2"/>
    <property type="match status" value="1"/>
</dbReference>
<name>A0A1H9GAW9_9GAMM</name>
<dbReference type="Pfam" id="PF00111">
    <property type="entry name" value="Fer2"/>
    <property type="match status" value="1"/>
</dbReference>
<dbReference type="InterPro" id="IPR017927">
    <property type="entry name" value="FAD-bd_FR_type"/>
</dbReference>
<dbReference type="InterPro" id="IPR036010">
    <property type="entry name" value="2Fe-2S_ferredoxin-like_sf"/>
</dbReference>
<dbReference type="EMBL" id="FOFS01000007">
    <property type="protein sequence ID" value="SEQ47257.1"/>
    <property type="molecule type" value="Genomic_DNA"/>
</dbReference>
<evidence type="ECO:0000313" key="3">
    <source>
        <dbReference type="EMBL" id="SEQ47257.1"/>
    </source>
</evidence>
<dbReference type="InterPro" id="IPR050415">
    <property type="entry name" value="MRET"/>
</dbReference>
<dbReference type="Gene3D" id="2.40.30.10">
    <property type="entry name" value="Translation factors"/>
    <property type="match status" value="1"/>
</dbReference>
<dbReference type="OrthoDB" id="9806195at2"/>
<accession>A0A1H9GAW9</accession>
<dbReference type="Gene3D" id="3.10.20.30">
    <property type="match status" value="1"/>
</dbReference>
<proteinExistence type="predicted"/>
<dbReference type="InterPro" id="IPR017938">
    <property type="entry name" value="Riboflavin_synthase-like_b-brl"/>
</dbReference>
<gene>
    <name evidence="3" type="ORF">SAMN04488038_1073</name>
</gene>
<dbReference type="PANTHER" id="PTHR47354:SF5">
    <property type="entry name" value="PROTEIN RFBI"/>
    <property type="match status" value="1"/>
</dbReference>
<evidence type="ECO:0000259" key="2">
    <source>
        <dbReference type="PROSITE" id="PS51384"/>
    </source>
</evidence>
<dbReference type="AlphaFoldDB" id="A0A1H9GAW9"/>
<dbReference type="GO" id="GO:0016491">
    <property type="term" value="F:oxidoreductase activity"/>
    <property type="evidence" value="ECO:0007669"/>
    <property type="project" value="InterPro"/>
</dbReference>
<dbReference type="InterPro" id="IPR001041">
    <property type="entry name" value="2Fe-2S_ferredoxin-type"/>
</dbReference>
<sequence>MLSPEMNAPEARHERCRITVRGRDGEEQSFEIGRNELLLKAAIEQGIDYPHNCRVGVCGACKTRLLSGRVSPMVDLALSPLSNAQIEDGFVLACQAKVRSDLLVEAQLGRQALLPVCTVSSRVTRWRRLPGEVIDLRLKLDTPLRYHAGQYATLAESGSFTRRSFSFYDPPGDQPAQEVGFLIKRLPGGRFSEWLFERDRSGIKIWLEGPFGVMGVDDPDRDALCVAGGTGIAPILSIIGERLKRSARARFTLVFGVRTQQDLFAAEYLQALQAQAGERLRVIDILSHEPAQSGWRGARGLVTDALDDRLGLDFSAQAAFICGNYGMVEAVEKKLLALGVAPERIHADKFLPSGTP</sequence>
<dbReference type="RefSeq" id="WP_093285154.1">
    <property type="nucleotide sequence ID" value="NZ_FOFS01000007.1"/>
</dbReference>
<dbReference type="PROSITE" id="PS00197">
    <property type="entry name" value="2FE2S_FER_1"/>
    <property type="match status" value="1"/>
</dbReference>
<dbReference type="PROSITE" id="PS51085">
    <property type="entry name" value="2FE2S_FER_2"/>
    <property type="match status" value="1"/>
</dbReference>
<reference evidence="3 4" key="1">
    <citation type="submission" date="2016-10" db="EMBL/GenBank/DDBJ databases">
        <authorList>
            <person name="de Groot N.N."/>
        </authorList>
    </citation>
    <scope>NUCLEOTIDE SEQUENCE [LARGE SCALE GENOMIC DNA]</scope>
    <source>
        <strain evidence="3 4">DSM 25927</strain>
    </source>
</reference>
<dbReference type="InterPro" id="IPR012675">
    <property type="entry name" value="Beta-grasp_dom_sf"/>
</dbReference>
<dbReference type="SUPFAM" id="SSF54292">
    <property type="entry name" value="2Fe-2S ferredoxin-like"/>
    <property type="match status" value="1"/>
</dbReference>
<dbReference type="InterPro" id="IPR001433">
    <property type="entry name" value="OxRdtase_FAD/NAD-bd"/>
</dbReference>
<organism evidence="3 4">
    <name type="scientific">Solimonas aquatica</name>
    <dbReference type="NCBI Taxonomy" id="489703"/>
    <lineage>
        <taxon>Bacteria</taxon>
        <taxon>Pseudomonadati</taxon>
        <taxon>Pseudomonadota</taxon>
        <taxon>Gammaproteobacteria</taxon>
        <taxon>Nevskiales</taxon>
        <taxon>Nevskiaceae</taxon>
        <taxon>Solimonas</taxon>
    </lineage>
</organism>
<protein>
    <submittedName>
        <fullName evidence="3">NAD(P)H-flavin reductase</fullName>
    </submittedName>
</protein>
<dbReference type="Proteomes" id="UP000199233">
    <property type="component" value="Unassembled WGS sequence"/>
</dbReference>
<evidence type="ECO:0000313" key="4">
    <source>
        <dbReference type="Proteomes" id="UP000199233"/>
    </source>
</evidence>
<dbReference type="SUPFAM" id="SSF63380">
    <property type="entry name" value="Riboflavin synthase domain-like"/>
    <property type="match status" value="1"/>
</dbReference>
<keyword evidence="4" id="KW-1185">Reference proteome</keyword>
<dbReference type="Gene3D" id="3.40.50.80">
    <property type="entry name" value="Nucleotide-binding domain of ferredoxin-NADP reductase (FNR) module"/>
    <property type="match status" value="1"/>
</dbReference>
<dbReference type="PANTHER" id="PTHR47354">
    <property type="entry name" value="NADH OXIDOREDUCTASE HCR"/>
    <property type="match status" value="1"/>
</dbReference>
<evidence type="ECO:0000259" key="1">
    <source>
        <dbReference type="PROSITE" id="PS51085"/>
    </source>
</evidence>
<dbReference type="PRINTS" id="PR00410">
    <property type="entry name" value="PHEHYDRXLASE"/>
</dbReference>